<dbReference type="NCBIfam" id="TIGR01499">
    <property type="entry name" value="folC"/>
    <property type="match status" value="1"/>
</dbReference>
<evidence type="ECO:0000256" key="4">
    <source>
        <dbReference type="ARBA" id="ARBA00022723"/>
    </source>
</evidence>
<evidence type="ECO:0000259" key="12">
    <source>
        <dbReference type="Pfam" id="PF08245"/>
    </source>
</evidence>
<name>A0ABX1XXS7_9BACL</name>
<evidence type="ECO:0000313" key="13">
    <source>
        <dbReference type="EMBL" id="NOU73377.1"/>
    </source>
</evidence>
<dbReference type="Gene3D" id="3.40.1190.10">
    <property type="entry name" value="Mur-like, catalytic domain"/>
    <property type="match status" value="1"/>
</dbReference>
<comment type="catalytic activity">
    <reaction evidence="9">
        <text>(6S)-5,6,7,8-tetrahydrofolyl-(gamma-L-Glu)(n) + L-glutamate + ATP = (6S)-5,6,7,8-tetrahydrofolyl-(gamma-L-Glu)(n+1) + ADP + phosphate + H(+)</text>
        <dbReference type="Rhea" id="RHEA:10580"/>
        <dbReference type="Rhea" id="RHEA-COMP:14738"/>
        <dbReference type="Rhea" id="RHEA-COMP:14740"/>
        <dbReference type="ChEBI" id="CHEBI:15378"/>
        <dbReference type="ChEBI" id="CHEBI:29985"/>
        <dbReference type="ChEBI" id="CHEBI:30616"/>
        <dbReference type="ChEBI" id="CHEBI:43474"/>
        <dbReference type="ChEBI" id="CHEBI:141005"/>
        <dbReference type="ChEBI" id="CHEBI:456216"/>
        <dbReference type="EC" id="6.3.2.17"/>
    </reaction>
</comment>
<reference evidence="13 14" key="1">
    <citation type="submission" date="2019-10" db="EMBL/GenBank/DDBJ databases">
        <title>Description of Paenibacillus terrestris sp. nov.</title>
        <authorList>
            <person name="Carlier A."/>
            <person name="Qi S."/>
        </authorList>
    </citation>
    <scope>NUCLEOTIDE SEQUENCE [LARGE SCALE GENOMIC DNA]</scope>
    <source>
        <strain evidence="13 14">LMG 31458</strain>
    </source>
</reference>
<dbReference type="PANTHER" id="PTHR11136:SF0">
    <property type="entry name" value="DIHYDROFOLATE SYNTHETASE-RELATED"/>
    <property type="match status" value="1"/>
</dbReference>
<dbReference type="PIRSF" id="PIRSF001563">
    <property type="entry name" value="Folylpolyglu_synth"/>
    <property type="match status" value="1"/>
</dbReference>
<dbReference type="InterPro" id="IPR013221">
    <property type="entry name" value="Mur_ligase_cen"/>
</dbReference>
<feature type="domain" description="Mur ligase C-terminal" evidence="11">
    <location>
        <begin position="312"/>
        <end position="437"/>
    </location>
</feature>
<keyword evidence="4" id="KW-0479">Metal-binding</keyword>
<feature type="domain" description="Mur ligase central" evidence="12">
    <location>
        <begin position="57"/>
        <end position="284"/>
    </location>
</feature>
<evidence type="ECO:0000256" key="7">
    <source>
        <dbReference type="ARBA" id="ARBA00022842"/>
    </source>
</evidence>
<keyword evidence="5 10" id="KW-0547">Nucleotide-binding</keyword>
<evidence type="ECO:0000256" key="3">
    <source>
        <dbReference type="ARBA" id="ARBA00022598"/>
    </source>
</evidence>
<dbReference type="InterPro" id="IPR036565">
    <property type="entry name" value="Mur-like_cat_sf"/>
</dbReference>
<dbReference type="InterPro" id="IPR001645">
    <property type="entry name" value="Folylpolyglutamate_synth"/>
</dbReference>
<dbReference type="Pfam" id="PF08245">
    <property type="entry name" value="Mur_ligase_M"/>
    <property type="match status" value="1"/>
</dbReference>
<evidence type="ECO:0000256" key="10">
    <source>
        <dbReference type="PIRNR" id="PIRNR001563"/>
    </source>
</evidence>
<dbReference type="PROSITE" id="PS01011">
    <property type="entry name" value="FOLYLPOLYGLU_SYNT_1"/>
    <property type="match status" value="1"/>
</dbReference>
<dbReference type="InterPro" id="IPR018109">
    <property type="entry name" value="Folylpolyglutamate_synth_CS"/>
</dbReference>
<dbReference type="SUPFAM" id="SSF53623">
    <property type="entry name" value="MurD-like peptide ligases, catalytic domain"/>
    <property type="match status" value="1"/>
</dbReference>
<keyword evidence="7" id="KW-0460">Magnesium</keyword>
<dbReference type="EC" id="6.3.2.17" evidence="2"/>
<dbReference type="EMBL" id="WHOA01000125">
    <property type="protein sequence ID" value="NOU73377.1"/>
    <property type="molecule type" value="Genomic_DNA"/>
</dbReference>
<accession>A0ABX1XXS7</accession>
<keyword evidence="14" id="KW-1185">Reference proteome</keyword>
<dbReference type="InterPro" id="IPR036615">
    <property type="entry name" value="Mur_ligase_C_dom_sf"/>
</dbReference>
<protein>
    <recommendedName>
        <fullName evidence="2">tetrahydrofolate synthase</fullName>
        <ecNumber evidence="2">6.3.2.17</ecNumber>
    </recommendedName>
    <alternativeName>
        <fullName evidence="8">Tetrahydrofolylpolyglutamate synthase</fullName>
    </alternativeName>
</protein>
<organism evidence="13 14">
    <name type="scientific">Paenibacillus phytorum</name>
    <dbReference type="NCBI Taxonomy" id="2654977"/>
    <lineage>
        <taxon>Bacteria</taxon>
        <taxon>Bacillati</taxon>
        <taxon>Bacillota</taxon>
        <taxon>Bacilli</taxon>
        <taxon>Bacillales</taxon>
        <taxon>Paenibacillaceae</taxon>
        <taxon>Paenibacillus</taxon>
    </lineage>
</organism>
<evidence type="ECO:0000256" key="1">
    <source>
        <dbReference type="ARBA" id="ARBA00008276"/>
    </source>
</evidence>
<dbReference type="PANTHER" id="PTHR11136">
    <property type="entry name" value="FOLYLPOLYGLUTAMATE SYNTHASE-RELATED"/>
    <property type="match status" value="1"/>
</dbReference>
<dbReference type="Proteomes" id="UP000616779">
    <property type="component" value="Unassembled WGS sequence"/>
</dbReference>
<evidence type="ECO:0000256" key="9">
    <source>
        <dbReference type="ARBA" id="ARBA00047493"/>
    </source>
</evidence>
<evidence type="ECO:0000313" key="14">
    <source>
        <dbReference type="Proteomes" id="UP000616779"/>
    </source>
</evidence>
<dbReference type="SUPFAM" id="SSF53244">
    <property type="entry name" value="MurD-like peptide ligases, peptide-binding domain"/>
    <property type="match status" value="1"/>
</dbReference>
<evidence type="ECO:0000259" key="11">
    <source>
        <dbReference type="Pfam" id="PF02875"/>
    </source>
</evidence>
<evidence type="ECO:0000256" key="6">
    <source>
        <dbReference type="ARBA" id="ARBA00022840"/>
    </source>
</evidence>
<comment type="caution">
    <text evidence="13">The sequence shown here is derived from an EMBL/GenBank/DDBJ whole genome shotgun (WGS) entry which is preliminary data.</text>
</comment>
<keyword evidence="3 10" id="KW-0436">Ligase</keyword>
<dbReference type="Pfam" id="PF02875">
    <property type="entry name" value="Mur_ligase_C"/>
    <property type="match status" value="1"/>
</dbReference>
<evidence type="ECO:0000256" key="2">
    <source>
        <dbReference type="ARBA" id="ARBA00013025"/>
    </source>
</evidence>
<evidence type="ECO:0000256" key="8">
    <source>
        <dbReference type="ARBA" id="ARBA00030592"/>
    </source>
</evidence>
<dbReference type="InterPro" id="IPR004101">
    <property type="entry name" value="Mur_ligase_C"/>
</dbReference>
<evidence type="ECO:0000256" key="5">
    <source>
        <dbReference type="ARBA" id="ARBA00022741"/>
    </source>
</evidence>
<dbReference type="Gene3D" id="3.90.190.20">
    <property type="entry name" value="Mur ligase, C-terminal domain"/>
    <property type="match status" value="1"/>
</dbReference>
<proteinExistence type="inferred from homology"/>
<sequence>MDKIKETPSAEFQTAQEAIAWIVGRMEKLGMKPGLQRMQMLMEKLGHPERRLKFIHVAGTNGKGSTCAYLSSVLQACGYDVGTFTSPYLEKYTNRIQVNGADIPDDVLLRLVNEMKPIVDEIAETEVGPPTMFEISTALAIMHFGKVAYPDYVVWETGLGGRLDSTNIVNPVVTIITNVGHDHMEILGDTLELVAADKAGIIKAGVPVITAVEPHEVWSVIDQTAKAKKATLYSLGGQFNFTNVTSELDSQTFDFSGPFRNINGVPITLNGEHQLKNAAVAVMTLEVLRQYYACIVDDEDLFKGLKETRWPGRLEMVSREPRILLDGAHNPEGAATLAAALQSVYTYHKLHMMVGMLKTKNHTGYLRHILPLVDTLIITEPDFHKKGDASMLAEIARELLSEMNREVDIIVERDWKRALETLTSRTEQDDLAVVSGTLYLISDVRSWITYQTDSEKGW</sequence>
<keyword evidence="6 10" id="KW-0067">ATP-binding</keyword>
<comment type="similarity">
    <text evidence="1 10">Belongs to the folylpolyglutamate synthase family.</text>
</comment>
<gene>
    <name evidence="13" type="ORF">GC098_18440</name>
</gene>